<proteinExistence type="predicted"/>
<dbReference type="RefSeq" id="WP_200501187.1">
    <property type="nucleotide sequence ID" value="NZ_JAEDAJ010000001.1"/>
</dbReference>
<feature type="region of interest" description="Disordered" evidence="1">
    <location>
        <begin position="1"/>
        <end position="23"/>
    </location>
</feature>
<evidence type="ECO:0000313" key="2">
    <source>
        <dbReference type="EMBL" id="MBK0330589.1"/>
    </source>
</evidence>
<dbReference type="EMBL" id="JAEDAJ010000001">
    <property type="protein sequence ID" value="MBK0330589.1"/>
    <property type="molecule type" value="Genomic_DNA"/>
</dbReference>
<evidence type="ECO:0000256" key="1">
    <source>
        <dbReference type="SAM" id="MobiDB-lite"/>
    </source>
</evidence>
<evidence type="ECO:0000313" key="3">
    <source>
        <dbReference type="Proteomes" id="UP000612352"/>
    </source>
</evidence>
<sequence>MKPVFSGSLGPEMLSGPRPADSERHDDVMLELTEQIAALDRIYTERGRWSRVYATLSPRGHLHRDRHCRTLRPTTILAWLVGLADVSSEEVIALAGWRACGACFPTADMERRRSLPSGVDAFADYMDTHGRR</sequence>
<protein>
    <recommendedName>
        <fullName evidence="4">DUF222 domain-containing protein</fullName>
    </recommendedName>
</protein>
<gene>
    <name evidence="2" type="ORF">I8D64_04150</name>
</gene>
<organism evidence="2 3">
    <name type="scientific">Brachybacterium halotolerans</name>
    <dbReference type="NCBI Taxonomy" id="2795215"/>
    <lineage>
        <taxon>Bacteria</taxon>
        <taxon>Bacillati</taxon>
        <taxon>Actinomycetota</taxon>
        <taxon>Actinomycetes</taxon>
        <taxon>Micrococcales</taxon>
        <taxon>Dermabacteraceae</taxon>
        <taxon>Brachybacterium</taxon>
    </lineage>
</organism>
<dbReference type="Proteomes" id="UP000612352">
    <property type="component" value="Unassembled WGS sequence"/>
</dbReference>
<comment type="caution">
    <text evidence="2">The sequence shown here is derived from an EMBL/GenBank/DDBJ whole genome shotgun (WGS) entry which is preliminary data.</text>
</comment>
<keyword evidence="3" id="KW-1185">Reference proteome</keyword>
<evidence type="ECO:0008006" key="4">
    <source>
        <dbReference type="Google" id="ProtNLM"/>
    </source>
</evidence>
<accession>A0ABS1B7G6</accession>
<name>A0ABS1B7G6_9MICO</name>
<reference evidence="2 3" key="1">
    <citation type="submission" date="2020-12" db="EMBL/GenBank/DDBJ databases">
        <title>Brachybacterium sp. MASK1Z-5, whole genome shotgun sequence.</title>
        <authorList>
            <person name="Tuo L."/>
        </authorList>
    </citation>
    <scope>NUCLEOTIDE SEQUENCE [LARGE SCALE GENOMIC DNA]</scope>
    <source>
        <strain evidence="2 3">MASK1Z-5</strain>
    </source>
</reference>